<dbReference type="RefSeq" id="WP_055143067.1">
    <property type="nucleotide sequence ID" value="NZ_JXSZ01000005.1"/>
</dbReference>
<dbReference type="PATRIC" id="fig|1605367.3.peg.1408"/>
<dbReference type="OrthoDB" id="9795405at2"/>
<dbReference type="STRING" id="1605367.AFM12_00420"/>
<dbReference type="InterPro" id="IPR003718">
    <property type="entry name" value="OsmC/Ohr_fam"/>
</dbReference>
<sequence>MKEHHYHITTEWTGNTGEGTISYKSYERSHLLKVDDKTVIELSSDPAFRGDPAKHNPEELFLASLSSCHMLWYLHFCSVNGITVTSYLDKAEGLMEEEKSGKGRFKTVLLKPQISIREPEKLDLALELHHKANEFCFIANSCNFEVKHEPRIRVEP</sequence>
<name>A0A0P7C6U4_9BACT</name>
<dbReference type="SUPFAM" id="SSF82784">
    <property type="entry name" value="OsmC-like"/>
    <property type="match status" value="1"/>
</dbReference>
<dbReference type="InterPro" id="IPR015946">
    <property type="entry name" value="KH_dom-like_a/b"/>
</dbReference>
<dbReference type="EMBL" id="LGTQ01000005">
    <property type="protein sequence ID" value="KPM49150.1"/>
    <property type="molecule type" value="Genomic_DNA"/>
</dbReference>
<dbReference type="PANTHER" id="PTHR42830">
    <property type="entry name" value="OSMOTICALLY INDUCIBLE FAMILY PROTEIN"/>
    <property type="match status" value="1"/>
</dbReference>
<evidence type="ECO:0000313" key="2">
    <source>
        <dbReference type="Proteomes" id="UP000050454"/>
    </source>
</evidence>
<accession>A0A0P7C6U4</accession>
<dbReference type="Gene3D" id="3.30.300.20">
    <property type="match status" value="1"/>
</dbReference>
<comment type="caution">
    <text evidence="1">The sequence shown here is derived from an EMBL/GenBank/DDBJ whole genome shotgun (WGS) entry which is preliminary data.</text>
</comment>
<gene>
    <name evidence="1" type="ORF">AFM12_00420</name>
</gene>
<dbReference type="Proteomes" id="UP000050454">
    <property type="component" value="Unassembled WGS sequence"/>
</dbReference>
<dbReference type="AlphaFoldDB" id="A0A0P7C6U4"/>
<proteinExistence type="predicted"/>
<dbReference type="InterPro" id="IPR052707">
    <property type="entry name" value="OsmC_Ohr_Peroxiredoxin"/>
</dbReference>
<organism evidence="1 2">
    <name type="scientific">Jiulongibacter sediminis</name>
    <dbReference type="NCBI Taxonomy" id="1605367"/>
    <lineage>
        <taxon>Bacteria</taxon>
        <taxon>Pseudomonadati</taxon>
        <taxon>Bacteroidota</taxon>
        <taxon>Cytophagia</taxon>
        <taxon>Cytophagales</taxon>
        <taxon>Leadbetterellaceae</taxon>
        <taxon>Jiulongibacter</taxon>
    </lineage>
</organism>
<evidence type="ECO:0000313" key="1">
    <source>
        <dbReference type="EMBL" id="KPM49150.1"/>
    </source>
</evidence>
<keyword evidence="2" id="KW-1185">Reference proteome</keyword>
<protein>
    <submittedName>
        <fullName evidence="1">Peroxiredoxin</fullName>
    </submittedName>
</protein>
<dbReference type="InterPro" id="IPR036102">
    <property type="entry name" value="OsmC/Ohrsf"/>
</dbReference>
<reference evidence="1 2" key="1">
    <citation type="submission" date="2015-07" db="EMBL/GenBank/DDBJ databases">
        <title>The draft genome sequence of Leadbetterella sp. JN14-9.</title>
        <authorList>
            <person name="Liu Y."/>
            <person name="Du J."/>
            <person name="Shao Z."/>
        </authorList>
    </citation>
    <scope>NUCLEOTIDE SEQUENCE [LARGE SCALE GENOMIC DNA]</scope>
    <source>
        <strain evidence="1 2">JN14-9</strain>
    </source>
</reference>
<dbReference type="PANTHER" id="PTHR42830:SF2">
    <property type="entry name" value="OSMC_OHR FAMILY PROTEIN"/>
    <property type="match status" value="1"/>
</dbReference>
<dbReference type="Pfam" id="PF02566">
    <property type="entry name" value="OsmC"/>
    <property type="match status" value="1"/>
</dbReference>